<name>A0A084W5D0_ANOSI</name>
<feature type="transmembrane region" description="Helical" evidence="2">
    <location>
        <begin position="12"/>
        <end position="31"/>
    </location>
</feature>
<dbReference type="Proteomes" id="UP000030765">
    <property type="component" value="Unassembled WGS sequence"/>
</dbReference>
<reference evidence="4" key="2">
    <citation type="submission" date="2020-05" db="UniProtKB">
        <authorList>
            <consortium name="EnsemblMetazoa"/>
        </authorList>
    </citation>
    <scope>IDENTIFICATION</scope>
</reference>
<dbReference type="EMBL" id="ATLV01020584">
    <property type="status" value="NOT_ANNOTATED_CDS"/>
    <property type="molecule type" value="Genomic_DNA"/>
</dbReference>
<accession>A0A084W5D0</accession>
<proteinExistence type="predicted"/>
<dbReference type="EnsemblMetazoa" id="ASIC013355-RA">
    <property type="protein sequence ID" value="ASIC013355-PA"/>
    <property type="gene ID" value="ASIC013355"/>
</dbReference>
<evidence type="ECO:0000313" key="5">
    <source>
        <dbReference type="Proteomes" id="UP000030765"/>
    </source>
</evidence>
<organism evidence="3">
    <name type="scientific">Anopheles sinensis</name>
    <name type="common">Mosquito</name>
    <dbReference type="NCBI Taxonomy" id="74873"/>
    <lineage>
        <taxon>Eukaryota</taxon>
        <taxon>Metazoa</taxon>
        <taxon>Ecdysozoa</taxon>
        <taxon>Arthropoda</taxon>
        <taxon>Hexapoda</taxon>
        <taxon>Insecta</taxon>
        <taxon>Pterygota</taxon>
        <taxon>Neoptera</taxon>
        <taxon>Endopterygota</taxon>
        <taxon>Diptera</taxon>
        <taxon>Nematocera</taxon>
        <taxon>Culicoidea</taxon>
        <taxon>Culicidae</taxon>
        <taxon>Anophelinae</taxon>
        <taxon>Anopheles</taxon>
    </lineage>
</organism>
<feature type="compositionally biased region" description="Polar residues" evidence="1">
    <location>
        <begin position="80"/>
        <end position="90"/>
    </location>
</feature>
<keyword evidence="2" id="KW-1133">Transmembrane helix</keyword>
<keyword evidence="2" id="KW-0812">Transmembrane</keyword>
<feature type="compositionally biased region" description="Polar residues" evidence="1">
    <location>
        <begin position="101"/>
        <end position="112"/>
    </location>
</feature>
<sequence>MADNLATTAFKGLVLLFITSVVIFICFFGVLRVEQYRANNELQRRGASRYTPDGELNLWYFFVRDYKQFAASLCCRFTPSRSSQYRSGSPQHHAVRDANRIATTSQSTKGID</sequence>
<reference evidence="3 5" key="1">
    <citation type="journal article" date="2014" name="BMC Genomics">
        <title>Genome sequence of Anopheles sinensis provides insight into genetics basis of mosquito competence for malaria parasites.</title>
        <authorList>
            <person name="Zhou D."/>
            <person name="Zhang D."/>
            <person name="Ding G."/>
            <person name="Shi L."/>
            <person name="Hou Q."/>
            <person name="Ye Y."/>
            <person name="Xu Y."/>
            <person name="Zhou H."/>
            <person name="Xiong C."/>
            <person name="Li S."/>
            <person name="Yu J."/>
            <person name="Hong S."/>
            <person name="Yu X."/>
            <person name="Zou P."/>
            <person name="Chen C."/>
            <person name="Chang X."/>
            <person name="Wang W."/>
            <person name="Lv Y."/>
            <person name="Sun Y."/>
            <person name="Ma L."/>
            <person name="Shen B."/>
            <person name="Zhu C."/>
        </authorList>
    </citation>
    <scope>NUCLEOTIDE SEQUENCE [LARGE SCALE GENOMIC DNA]</scope>
</reference>
<feature type="region of interest" description="Disordered" evidence="1">
    <location>
        <begin position="80"/>
        <end position="112"/>
    </location>
</feature>
<dbReference type="EMBL" id="KE525303">
    <property type="protein sequence ID" value="KFB45424.1"/>
    <property type="molecule type" value="Genomic_DNA"/>
</dbReference>
<evidence type="ECO:0000313" key="4">
    <source>
        <dbReference type="EnsemblMetazoa" id="ASIC013355-PA"/>
    </source>
</evidence>
<evidence type="ECO:0000256" key="1">
    <source>
        <dbReference type="SAM" id="MobiDB-lite"/>
    </source>
</evidence>
<evidence type="ECO:0000256" key="2">
    <source>
        <dbReference type="SAM" id="Phobius"/>
    </source>
</evidence>
<keyword evidence="5" id="KW-1185">Reference proteome</keyword>
<evidence type="ECO:0000313" key="3">
    <source>
        <dbReference type="EMBL" id="KFB45424.1"/>
    </source>
</evidence>
<keyword evidence="2" id="KW-0472">Membrane</keyword>
<dbReference type="VEuPathDB" id="VectorBase:ASIC013355"/>
<dbReference type="AlphaFoldDB" id="A0A084W5D0"/>
<protein>
    <submittedName>
        <fullName evidence="3 4">Uncharacterized protein</fullName>
    </submittedName>
</protein>
<gene>
    <name evidence="3" type="ORF">ZHAS_00013355</name>
</gene>